<dbReference type="InterPro" id="IPR051620">
    <property type="entry name" value="ORF904-like_C"/>
</dbReference>
<evidence type="ECO:0000256" key="3">
    <source>
        <dbReference type="ARBA" id="ARBA00022840"/>
    </source>
</evidence>
<dbReference type="PANTHER" id="PTHR35372:SF2">
    <property type="entry name" value="SF3 HELICASE DOMAIN-CONTAINING PROTEIN"/>
    <property type="match status" value="1"/>
</dbReference>
<evidence type="ECO:0000313" key="7">
    <source>
        <dbReference type="Proteomes" id="UP000003676"/>
    </source>
</evidence>
<dbReference type="GO" id="GO:0005524">
    <property type="term" value="F:ATP binding"/>
    <property type="evidence" value="ECO:0007669"/>
    <property type="project" value="UniProtKB-KW"/>
</dbReference>
<dbReference type="PANTHER" id="PTHR35372">
    <property type="entry name" value="ATP BINDING PROTEIN-RELATED"/>
    <property type="match status" value="1"/>
</dbReference>
<dbReference type="SMART" id="SM00885">
    <property type="entry name" value="D5_N"/>
    <property type="match status" value="1"/>
</dbReference>
<dbReference type="OrthoDB" id="9763644at2"/>
<dbReference type="GO" id="GO:0016787">
    <property type="term" value="F:hydrolase activity"/>
    <property type="evidence" value="ECO:0007669"/>
    <property type="project" value="UniProtKB-KW"/>
</dbReference>
<feature type="compositionally biased region" description="Polar residues" evidence="4">
    <location>
        <begin position="1"/>
        <end position="11"/>
    </location>
</feature>
<comment type="caution">
    <text evidence="6">The sequence shown here is derived from an EMBL/GenBank/DDBJ whole genome shotgun (WGS) entry which is preliminary data.</text>
</comment>
<dbReference type="EMBL" id="ABXU01000026">
    <property type="protein sequence ID" value="EEB34200.1"/>
    <property type="molecule type" value="Genomic_DNA"/>
</dbReference>
<keyword evidence="2" id="KW-0378">Hydrolase</keyword>
<dbReference type="RefSeq" id="WP_006005163.1">
    <property type="nucleotide sequence ID" value="NZ_DS996355.1"/>
</dbReference>
<keyword evidence="1" id="KW-0547">Nucleotide-binding</keyword>
<dbReference type="InterPro" id="IPR006500">
    <property type="entry name" value="Helicase_put_C_phage/plasmid"/>
</dbReference>
<feature type="region of interest" description="Disordered" evidence="4">
    <location>
        <begin position="1"/>
        <end position="34"/>
    </location>
</feature>
<feature type="domain" description="SF3 helicase" evidence="5">
    <location>
        <begin position="233"/>
        <end position="403"/>
    </location>
</feature>
<reference evidence="6 7" key="1">
    <citation type="submission" date="2008-10" db="EMBL/GenBank/DDBJ databases">
        <title>Draft genome sequence of Desulvovibrio piger (ATCC 29098).</title>
        <authorList>
            <person name="Sudarsanam P."/>
            <person name="Ley R."/>
            <person name="Guruge J."/>
            <person name="Turnbaugh P.J."/>
            <person name="Mahowald M."/>
            <person name="Liep D."/>
            <person name="Gordon J."/>
        </authorList>
    </citation>
    <scope>NUCLEOTIDE SEQUENCE [LARGE SCALE GENOMIC DNA]</scope>
    <source>
        <strain evidence="6 7">ATCC 29098</strain>
    </source>
</reference>
<dbReference type="InterPro" id="IPR014818">
    <property type="entry name" value="Phage/plasmid_primase_P4_C"/>
</dbReference>
<organism evidence="6 7">
    <name type="scientific">Desulfovibrio piger ATCC 29098</name>
    <dbReference type="NCBI Taxonomy" id="411464"/>
    <lineage>
        <taxon>Bacteria</taxon>
        <taxon>Pseudomonadati</taxon>
        <taxon>Thermodesulfobacteriota</taxon>
        <taxon>Desulfovibrionia</taxon>
        <taxon>Desulfovibrionales</taxon>
        <taxon>Desulfovibrionaceae</taxon>
        <taxon>Desulfovibrio</taxon>
    </lineage>
</organism>
<dbReference type="eggNOG" id="COG3378">
    <property type="taxonomic scope" value="Bacteria"/>
</dbReference>
<evidence type="ECO:0000313" key="6">
    <source>
        <dbReference type="EMBL" id="EEB34200.1"/>
    </source>
</evidence>
<dbReference type="Pfam" id="PF08706">
    <property type="entry name" value="D5_N"/>
    <property type="match status" value="1"/>
</dbReference>
<proteinExistence type="predicted"/>
<keyword evidence="3" id="KW-0067">ATP-binding</keyword>
<dbReference type="PROSITE" id="PS51206">
    <property type="entry name" value="SF3_HELICASE_1"/>
    <property type="match status" value="1"/>
</dbReference>
<gene>
    <name evidence="6" type="ORF">DESPIG_00887</name>
</gene>
<evidence type="ECO:0000256" key="2">
    <source>
        <dbReference type="ARBA" id="ARBA00022801"/>
    </source>
</evidence>
<dbReference type="AlphaFoldDB" id="B6WS42"/>
<protein>
    <submittedName>
        <fullName evidence="6">Phage/plasmid primase, P4 family domain protein</fullName>
    </submittedName>
</protein>
<sequence length="542" mass="61172">MTDQEMLQQVQERIAEEQQGQPSNDGPKLDKHGLPIPKPDFVERCLYANELGDGLLFSYLFKGRHAYVGQADEWIWWSGHHWSVDLIEKGHRARADVEHVAQAYYTTGAHFDRLAKDAERDGDKESAGRLKAKAEKMKARAARLRTETGRKRCLEFAKTNLESPLAIAGDEIDRDPWSLPMANGVVDLRTGEIRPGRPDDWLVKSSPVEWQGIDAPCPHWEHFVTEIMGDDPEMAAFLQRVFGYGVTGLAREHIFLVLLGRGRNGKGIMTEVIQTVLGGQNATTALAGPVQSEMLLDQGKNRSAAGPSPDIMSLRGLRIAFASETDEGQRFSPARVKWFSGGETLTGRYPHDKRNVSFAPTHLLALLTNHKPHAPASDFAFWERLLLVDFPLSFVDRKPQNENERPMDKGLKDRLLQELPGIAAWLVRGCLEWQRVGIAPPAKVREATSEYRRDEDLLADFVDECCDLQQEGQPEIRSKASDLYDAFCAWFKRNVSAKKTISQKAFGKMMLERFQRERKGGTYYYFGVSVSPHAQLELDQEE</sequence>
<dbReference type="InterPro" id="IPR014015">
    <property type="entry name" value="Helicase_SF3_DNA-vir"/>
</dbReference>
<evidence type="ECO:0000256" key="1">
    <source>
        <dbReference type="ARBA" id="ARBA00022741"/>
    </source>
</evidence>
<name>B6WS42_9BACT</name>
<reference evidence="6 7" key="2">
    <citation type="submission" date="2008-10" db="EMBL/GenBank/DDBJ databases">
        <authorList>
            <person name="Fulton L."/>
            <person name="Clifton S."/>
            <person name="Fulton B."/>
            <person name="Xu J."/>
            <person name="Minx P."/>
            <person name="Pepin K.H."/>
            <person name="Johnson M."/>
            <person name="Bhonagiri V."/>
            <person name="Nash W.E."/>
            <person name="Mardis E.R."/>
            <person name="Wilson R.K."/>
        </authorList>
    </citation>
    <scope>NUCLEOTIDE SEQUENCE [LARGE SCALE GENOMIC DNA]</scope>
    <source>
        <strain evidence="6 7">ATCC 29098</strain>
    </source>
</reference>
<dbReference type="NCBIfam" id="TIGR01613">
    <property type="entry name" value="primase_Cterm"/>
    <property type="match status" value="1"/>
</dbReference>
<evidence type="ECO:0000256" key="4">
    <source>
        <dbReference type="SAM" id="MobiDB-lite"/>
    </source>
</evidence>
<dbReference type="Proteomes" id="UP000003676">
    <property type="component" value="Unassembled WGS sequence"/>
</dbReference>
<dbReference type="HOGENOM" id="CLU_018483_2_3_7"/>
<evidence type="ECO:0000259" key="5">
    <source>
        <dbReference type="PROSITE" id="PS51206"/>
    </source>
</evidence>
<accession>B6WS42</accession>